<evidence type="ECO:0000313" key="4">
    <source>
        <dbReference type="Proteomes" id="UP000093501"/>
    </source>
</evidence>
<dbReference type="RefSeq" id="WP_068750099.1">
    <property type="nucleotide sequence ID" value="NZ_LR214441.1"/>
</dbReference>
<protein>
    <submittedName>
        <fullName evidence="3">Uncharacterized protein</fullName>
    </submittedName>
</protein>
<organism evidence="3 4">
    <name type="scientific">Tessaracoccus lapidicaptus</name>
    <dbReference type="NCBI Taxonomy" id="1427523"/>
    <lineage>
        <taxon>Bacteria</taxon>
        <taxon>Bacillati</taxon>
        <taxon>Actinomycetota</taxon>
        <taxon>Actinomycetes</taxon>
        <taxon>Propionibacteriales</taxon>
        <taxon>Propionibacteriaceae</taxon>
        <taxon>Tessaracoccus</taxon>
    </lineage>
</organism>
<keyword evidence="2" id="KW-0812">Transmembrane</keyword>
<feature type="transmembrane region" description="Helical" evidence="2">
    <location>
        <begin position="289"/>
        <end position="310"/>
    </location>
</feature>
<dbReference type="AlphaFoldDB" id="A0A1C0ARI6"/>
<keyword evidence="2" id="KW-0472">Membrane</keyword>
<keyword evidence="4" id="KW-1185">Reference proteome</keyword>
<feature type="compositionally biased region" description="Low complexity" evidence="1">
    <location>
        <begin position="173"/>
        <end position="273"/>
    </location>
</feature>
<keyword evidence="2" id="KW-1133">Transmembrane helix</keyword>
<accession>A0A1C0ARI6</accession>
<evidence type="ECO:0000256" key="2">
    <source>
        <dbReference type="SAM" id="Phobius"/>
    </source>
</evidence>
<evidence type="ECO:0000256" key="1">
    <source>
        <dbReference type="SAM" id="MobiDB-lite"/>
    </source>
</evidence>
<comment type="caution">
    <text evidence="3">The sequence shown here is derived from an EMBL/GenBank/DDBJ whole genome shotgun (WGS) entry which is preliminary data.</text>
</comment>
<dbReference type="Proteomes" id="UP000093501">
    <property type="component" value="Unassembled WGS sequence"/>
</dbReference>
<gene>
    <name evidence="3" type="ORF">BCR15_13025</name>
</gene>
<proteinExistence type="predicted"/>
<dbReference type="EMBL" id="MBQD01000005">
    <property type="protein sequence ID" value="OCL36892.1"/>
    <property type="molecule type" value="Genomic_DNA"/>
</dbReference>
<feature type="region of interest" description="Disordered" evidence="1">
    <location>
        <begin position="154"/>
        <end position="283"/>
    </location>
</feature>
<reference evidence="4" key="1">
    <citation type="submission" date="2016-07" db="EMBL/GenBank/DDBJ databases">
        <authorList>
            <person name="Florea S."/>
            <person name="Webb J.S."/>
            <person name="Jaromczyk J."/>
            <person name="Schardl C.L."/>
        </authorList>
    </citation>
    <scope>NUCLEOTIDE SEQUENCE [LARGE SCALE GENOMIC DNA]</scope>
    <source>
        <strain evidence="4">IPBSL-7</strain>
    </source>
</reference>
<evidence type="ECO:0000313" key="3">
    <source>
        <dbReference type="EMBL" id="OCL36892.1"/>
    </source>
</evidence>
<name>A0A1C0ARI6_9ACTN</name>
<sequence>MSIALVGGWLGAPSAEARVTDGACATSTGVTVAVDYQALGGGTVVRCVEDVEPGTSGLQVLHDAGFAPQGTVTDGPTFVCRIGGRPAADEGLAVEGEEGYRESCVETPPATAFWSYWYAPNGGSWTFSNYGASAREVIVGGYEGWSFALNTSQSTAPRPRVLPSHAVEPTISPTPTRTSAPPTATAAPASSSRPASSSAPATAATTRATRTPSPRATAESSAPPVVSTPPALSSAAPSVAPSTPAPKASPASTTPQPPASSAAAPSASTLVASRAPAPPVEATPPGIPAGTLVGVGAVAALGVGGGIAWWRRRGL</sequence>